<evidence type="ECO:0000256" key="3">
    <source>
        <dbReference type="ARBA" id="ARBA00022737"/>
    </source>
</evidence>
<dbReference type="Proteomes" id="UP000314983">
    <property type="component" value="Chromosome 22"/>
</dbReference>
<protein>
    <recommendedName>
        <fullName evidence="7">Tetratricopeptide repeat domain 29</fullName>
    </recommendedName>
</protein>
<reference evidence="5" key="3">
    <citation type="submission" date="2020-05" db="EMBL/GenBank/DDBJ databases">
        <title>Electrophorus electricus (electric eel) genome, fEleEle1, primary haplotype.</title>
        <authorList>
            <person name="Myers G."/>
            <person name="Meyer A."/>
            <person name="Fedrigo O."/>
            <person name="Formenti G."/>
            <person name="Rhie A."/>
            <person name="Tracey A."/>
            <person name="Sims Y."/>
            <person name="Jarvis E.D."/>
        </authorList>
    </citation>
    <scope>NUCLEOTIDE SEQUENCE [LARGE SCALE GENOMIC DNA]</scope>
</reference>
<dbReference type="PANTHER" id="PTHR46630">
    <property type="entry name" value="TETRATRICOPEPTIDE REPEAT PROTEIN 29"/>
    <property type="match status" value="1"/>
</dbReference>
<proteinExistence type="predicted"/>
<keyword evidence="4" id="KW-0802">TPR repeat</keyword>
<organism evidence="5 6">
    <name type="scientific">Electrophorus electricus</name>
    <name type="common">Electric eel</name>
    <name type="synonym">Gymnotus electricus</name>
    <dbReference type="NCBI Taxonomy" id="8005"/>
    <lineage>
        <taxon>Eukaryota</taxon>
        <taxon>Metazoa</taxon>
        <taxon>Chordata</taxon>
        <taxon>Craniata</taxon>
        <taxon>Vertebrata</taxon>
        <taxon>Euteleostomi</taxon>
        <taxon>Actinopterygii</taxon>
        <taxon>Neopterygii</taxon>
        <taxon>Teleostei</taxon>
        <taxon>Ostariophysi</taxon>
        <taxon>Gymnotiformes</taxon>
        <taxon>Gymnotoidei</taxon>
        <taxon>Gymnotidae</taxon>
        <taxon>Electrophorus</taxon>
    </lineage>
</organism>
<keyword evidence="3" id="KW-0677">Repeat</keyword>
<evidence type="ECO:0000313" key="6">
    <source>
        <dbReference type="Proteomes" id="UP000314983"/>
    </source>
</evidence>
<keyword evidence="6" id="KW-1185">Reference proteome</keyword>
<reference evidence="6" key="1">
    <citation type="journal article" date="2014" name="Science">
        <title>Nonhuman genetics. Genomic basis for the convergent evolution of electric organs.</title>
        <authorList>
            <person name="Gallant J.R."/>
            <person name="Traeger L.L."/>
            <person name="Volkening J.D."/>
            <person name="Moffett H."/>
            <person name="Chen P.H."/>
            <person name="Novina C.D."/>
            <person name="Phillips G.N.Jr."/>
            <person name="Anand R."/>
            <person name="Wells G.B."/>
            <person name="Pinch M."/>
            <person name="Guth R."/>
            <person name="Unguez G.A."/>
            <person name="Albert J.S."/>
            <person name="Zakon H.H."/>
            <person name="Samanta M.P."/>
            <person name="Sussman M.R."/>
        </authorList>
    </citation>
    <scope>NUCLEOTIDE SEQUENCE [LARGE SCALE GENOMIC DNA]</scope>
</reference>
<dbReference type="Ensembl" id="ENSEEET00000005906.2">
    <property type="protein sequence ID" value="ENSEEEP00000005827.2"/>
    <property type="gene ID" value="ENSEEEG00000003073.2"/>
</dbReference>
<reference evidence="5" key="5">
    <citation type="submission" date="2025-09" db="UniProtKB">
        <authorList>
            <consortium name="Ensembl"/>
        </authorList>
    </citation>
    <scope>IDENTIFICATION</scope>
</reference>
<accession>A0A4W4E2E1</accession>
<dbReference type="PANTHER" id="PTHR46630:SF1">
    <property type="entry name" value="TETRATRICOPEPTIDE REPEAT PROTEIN 29"/>
    <property type="match status" value="1"/>
</dbReference>
<evidence type="ECO:0000256" key="4">
    <source>
        <dbReference type="ARBA" id="ARBA00022803"/>
    </source>
</evidence>
<reference evidence="5" key="4">
    <citation type="submission" date="2025-08" db="UniProtKB">
        <authorList>
            <consortium name="Ensembl"/>
        </authorList>
    </citation>
    <scope>IDENTIFICATION</scope>
</reference>
<reference evidence="6" key="2">
    <citation type="journal article" date="2017" name="Sci. Adv.">
        <title>A tail of two voltages: Proteomic comparison of the three electric organs of the electric eel.</title>
        <authorList>
            <person name="Traeger L.L."/>
            <person name="Sabat G."/>
            <person name="Barrett-Wilt G.A."/>
            <person name="Wells G.B."/>
            <person name="Sussman M.R."/>
        </authorList>
    </citation>
    <scope>NUCLEOTIDE SEQUENCE [LARGE SCALE GENOMIC DNA]</scope>
</reference>
<dbReference type="AlphaFoldDB" id="A0A4W4E2E1"/>
<gene>
    <name evidence="5" type="primary">TTC29</name>
</gene>
<name>A0A4W4E2E1_ELEEL</name>
<evidence type="ECO:0000313" key="5">
    <source>
        <dbReference type="Ensembl" id="ENSEEEP00000005827.2"/>
    </source>
</evidence>
<dbReference type="GO" id="GO:0003341">
    <property type="term" value="P:cilium movement"/>
    <property type="evidence" value="ECO:0007669"/>
    <property type="project" value="TreeGrafter"/>
</dbReference>
<dbReference type="InterPro" id="IPR051476">
    <property type="entry name" value="Bac_ResReg_Asp_Phosphatase"/>
</dbReference>
<evidence type="ECO:0000256" key="1">
    <source>
        <dbReference type="ARBA" id="ARBA00004496"/>
    </source>
</evidence>
<evidence type="ECO:0000256" key="2">
    <source>
        <dbReference type="ARBA" id="ARBA00022490"/>
    </source>
</evidence>
<dbReference type="GO" id="GO:0036126">
    <property type="term" value="C:sperm flagellum"/>
    <property type="evidence" value="ECO:0007669"/>
    <property type="project" value="TreeGrafter"/>
</dbReference>
<keyword evidence="2" id="KW-0963">Cytoplasm</keyword>
<sequence>AKLQDVEILQNIQFRNTLRQNLCVSMLREGFHRSFAEFFSLLERWRASREAAGPGSALWQQRPLEKHPRKLEPLREHLTRAESAERAGSYVEVYENYLALARFFSEPEDRWIRYHFYELSLLSAGKIKMDSGKREAEANGHMGEVYLEQGPLAREHYEVFYNLAVGRLWQDESGNTHHSRACMGLCRIYTLLAQRQLQTKDYRTAIQILTKAYDMAKEGTHTQTHVSMRTLAYLLSLSDPYQFLSTFAEIATGLDDAAGLGKAYKAIAKSLEMCAYATPRPSHIYTHHIAYFKFLKKTCPDFLNRSSVCVCVYARMCMQGQYDRGSDYFSQAYELACSLGSVPALRKAQACVGVARAHALLRPYSAAVVTGGPRSLLALIRWKEVREDGFVDSSGMWVNYSDNSEKGSKTLIK</sequence>
<dbReference type="GeneTree" id="ENSGT00390000008611"/>
<comment type="subcellular location">
    <subcellularLocation>
        <location evidence="1">Cytoplasm</location>
    </subcellularLocation>
</comment>
<evidence type="ECO:0008006" key="7">
    <source>
        <dbReference type="Google" id="ProtNLM"/>
    </source>
</evidence>
<dbReference type="GO" id="GO:0005737">
    <property type="term" value="C:cytoplasm"/>
    <property type="evidence" value="ECO:0007669"/>
    <property type="project" value="UniProtKB-SubCell"/>
</dbReference>